<protein>
    <submittedName>
        <fullName evidence="1">Uncharacterized protein</fullName>
    </submittedName>
</protein>
<proteinExistence type="predicted"/>
<accession>A0A149QSI9</accession>
<dbReference type="PATRIC" id="fig|442.7.peg.2174"/>
<dbReference type="EMBL" id="LHZB01000117">
    <property type="protein sequence ID" value="KXV00260.1"/>
    <property type="molecule type" value="Genomic_DNA"/>
</dbReference>
<dbReference type="Proteomes" id="UP000075573">
    <property type="component" value="Unassembled WGS sequence"/>
</dbReference>
<organism evidence="1 2">
    <name type="scientific">Gluconobacter potus</name>
    <dbReference type="NCBI Taxonomy" id="2724927"/>
    <lineage>
        <taxon>Bacteria</taxon>
        <taxon>Pseudomonadati</taxon>
        <taxon>Pseudomonadota</taxon>
        <taxon>Alphaproteobacteria</taxon>
        <taxon>Acetobacterales</taxon>
        <taxon>Acetobacteraceae</taxon>
        <taxon>Gluconobacter</taxon>
    </lineage>
</organism>
<name>A0A149QSI9_9PROT</name>
<evidence type="ECO:0000313" key="2">
    <source>
        <dbReference type="Proteomes" id="UP000075573"/>
    </source>
</evidence>
<evidence type="ECO:0000313" key="1">
    <source>
        <dbReference type="EMBL" id="KXV00260.1"/>
    </source>
</evidence>
<dbReference type="RefSeq" id="WP_062497025.1">
    <property type="nucleotide sequence ID" value="NZ_LHZB01000117.1"/>
</dbReference>
<sequence>MAKSAKQDVVQRAFVPGEITELFHETTDQRFTSVNVGPEAREVIRDFLMGLDPSLTVESVIAALEEEWS</sequence>
<dbReference type="AlphaFoldDB" id="A0A149QSI9"/>
<comment type="caution">
    <text evidence="1">The sequence shown here is derived from an EMBL/GenBank/DDBJ whole genome shotgun (WGS) entry which is preliminary data.</text>
</comment>
<gene>
    <name evidence="1" type="ORF">AD929_11515</name>
</gene>
<reference evidence="1 2" key="1">
    <citation type="submission" date="2015-06" db="EMBL/GenBank/DDBJ databases">
        <title>Improved classification and identification of acetic acid bacteria using matrix-assisted laser desorption/ionization time-of-flight mass spectrometry; Gluconobacter nephelii and Gluconobacter uchimurae are later heterotypic synonyms of Gluconobacter japonicus and Gluconobacter oxydans, respectively.</title>
        <authorList>
            <person name="Li L."/>
            <person name="Cleenwerck I."/>
            <person name="De Vuyst L."/>
            <person name="Vandamme P."/>
        </authorList>
    </citation>
    <scope>NUCLEOTIDE SEQUENCE [LARGE SCALE GENOMIC DNA]</scope>
    <source>
        <strain evidence="1 2">LMG 1764</strain>
    </source>
</reference>